<dbReference type="FunFam" id="1.10.230.10:FF:000001">
    <property type="entry name" value="Citrate synthase"/>
    <property type="match status" value="1"/>
</dbReference>
<dbReference type="Gene3D" id="1.10.230.10">
    <property type="entry name" value="Cytochrome P450-Terp, domain 2"/>
    <property type="match status" value="1"/>
</dbReference>
<dbReference type="GO" id="GO:0005975">
    <property type="term" value="P:carbohydrate metabolic process"/>
    <property type="evidence" value="ECO:0007669"/>
    <property type="project" value="TreeGrafter"/>
</dbReference>
<evidence type="ECO:0000313" key="8">
    <source>
        <dbReference type="EMBL" id="PVU92723.1"/>
    </source>
</evidence>
<dbReference type="NCBIfam" id="NF007128">
    <property type="entry name" value="PRK09569.1"/>
    <property type="match status" value="1"/>
</dbReference>
<organism evidence="8 9">
    <name type="scientific">Smittium simulii</name>
    <dbReference type="NCBI Taxonomy" id="133385"/>
    <lineage>
        <taxon>Eukaryota</taxon>
        <taxon>Fungi</taxon>
        <taxon>Fungi incertae sedis</taxon>
        <taxon>Zoopagomycota</taxon>
        <taxon>Kickxellomycotina</taxon>
        <taxon>Harpellomycetes</taxon>
        <taxon>Harpellales</taxon>
        <taxon>Legeriomycetaceae</taxon>
        <taxon>Smittium</taxon>
    </lineage>
</organism>
<sequence>MLAQRSCAIFSKASKASTAGLWSSFLRNKSTVAAAGSLKARLAELIPLKQQQLKELKTNHGSKSLGEVTVDMAIGGMRGAKVLLWDTSLLDSEEGIRFRGYSIPEVKQLLPAAVEGGEPYPEGMLWLLMTGEVPTAAQVKSISEDLNSRAVIPEFVEELLDRCPRDLHPMSQLSLALNALQRDSIFAKAYKDGINKKLYWDPTFEDSMNVIAKLPLVAARIYQNVFKGGKAVPVDMSVDYSQNFANMLGFGENKGFVELLRLYLVLHTDHEGGNVSAHTTHLVGSALSDPYLSLAAGLNGLAGPLHGLANQEVLRWILNMNKSLNTNNPTKEQITNYCNETLASGNVIPGFGHAVLRKTDPRYTSQREFALKHLKDDPLFQTVSNMYEVVPQILTKQGKVKNPWPNVDAHSGCLLCHYGLLEQDYYTVMFGVSRAFGVLSQLVWDRALGLPIERPKSMTMDSLTNMFK</sequence>
<dbReference type="SUPFAM" id="SSF48256">
    <property type="entry name" value="Citrate synthase"/>
    <property type="match status" value="1"/>
</dbReference>
<dbReference type="InterPro" id="IPR036969">
    <property type="entry name" value="Citrate_synthase_sf"/>
</dbReference>
<dbReference type="InterPro" id="IPR010109">
    <property type="entry name" value="Citrate_synthase_euk"/>
</dbReference>
<evidence type="ECO:0000313" key="9">
    <source>
        <dbReference type="Proteomes" id="UP000245383"/>
    </source>
</evidence>
<evidence type="ECO:0000256" key="3">
    <source>
        <dbReference type="ARBA" id="ARBA00022679"/>
    </source>
</evidence>
<evidence type="ECO:0000256" key="7">
    <source>
        <dbReference type="RuleBase" id="RU000441"/>
    </source>
</evidence>
<evidence type="ECO:0000256" key="1">
    <source>
        <dbReference type="ARBA" id="ARBA00004173"/>
    </source>
</evidence>
<proteinExistence type="inferred from homology"/>
<dbReference type="InterPro" id="IPR002020">
    <property type="entry name" value="Citrate_synthase"/>
</dbReference>
<evidence type="ECO:0000256" key="4">
    <source>
        <dbReference type="ARBA" id="ARBA00022946"/>
    </source>
</evidence>
<dbReference type="GO" id="GO:0006101">
    <property type="term" value="P:citrate metabolic process"/>
    <property type="evidence" value="ECO:0007669"/>
    <property type="project" value="InterPro"/>
</dbReference>
<dbReference type="NCBIfam" id="TIGR01793">
    <property type="entry name" value="cit_synth_euk"/>
    <property type="match status" value="1"/>
</dbReference>
<reference evidence="8 9" key="1">
    <citation type="journal article" date="2018" name="MBio">
        <title>Comparative Genomics Reveals the Core Gene Toolbox for the Fungus-Insect Symbiosis.</title>
        <authorList>
            <person name="Wang Y."/>
            <person name="Stata M."/>
            <person name="Wang W."/>
            <person name="Stajich J.E."/>
            <person name="White M.M."/>
            <person name="Moncalvo J.M."/>
        </authorList>
    </citation>
    <scope>NUCLEOTIDE SEQUENCE [LARGE SCALE GENOMIC DNA]</scope>
    <source>
        <strain evidence="8 9">SWE-8-4</strain>
    </source>
</reference>
<evidence type="ECO:0000256" key="6">
    <source>
        <dbReference type="PIRSR" id="PIRSR610109-1"/>
    </source>
</evidence>
<feature type="active site" evidence="6">
    <location>
        <position position="408"/>
    </location>
</feature>
<protein>
    <recommendedName>
        <fullName evidence="7">Citrate synthase</fullName>
    </recommendedName>
</protein>
<evidence type="ECO:0000256" key="5">
    <source>
        <dbReference type="ARBA" id="ARBA00023128"/>
    </source>
</evidence>
<dbReference type="Pfam" id="PF00285">
    <property type="entry name" value="Citrate_synt"/>
    <property type="match status" value="1"/>
</dbReference>
<dbReference type="PANTHER" id="PTHR11739">
    <property type="entry name" value="CITRATE SYNTHASE"/>
    <property type="match status" value="1"/>
</dbReference>
<comment type="caution">
    <text evidence="8">The sequence shown here is derived from an EMBL/GenBank/DDBJ whole genome shotgun (WGS) entry which is preliminary data.</text>
</comment>
<keyword evidence="4" id="KW-0809">Transit peptide</keyword>
<gene>
    <name evidence="8" type="ORF">BB561_003647</name>
</gene>
<dbReference type="GO" id="GO:0046912">
    <property type="term" value="F:acyltransferase activity, acyl groups converted into alkyl on transfer"/>
    <property type="evidence" value="ECO:0007669"/>
    <property type="project" value="InterPro"/>
</dbReference>
<keyword evidence="9" id="KW-1185">Reference proteome</keyword>
<dbReference type="InterPro" id="IPR019810">
    <property type="entry name" value="Citrate_synthase_AS"/>
</dbReference>
<dbReference type="Gene3D" id="1.10.580.10">
    <property type="entry name" value="Citrate Synthase, domain 1"/>
    <property type="match status" value="1"/>
</dbReference>
<dbReference type="Proteomes" id="UP000245383">
    <property type="component" value="Unassembled WGS sequence"/>
</dbReference>
<dbReference type="InterPro" id="IPR016143">
    <property type="entry name" value="Citrate_synth-like_sm_a-sub"/>
</dbReference>
<dbReference type="FunFam" id="1.10.580.10:FF:000001">
    <property type="entry name" value="Citrate synthase"/>
    <property type="match status" value="1"/>
</dbReference>
<keyword evidence="3 7" id="KW-0808">Transferase</keyword>
<dbReference type="GO" id="GO:0005759">
    <property type="term" value="C:mitochondrial matrix"/>
    <property type="evidence" value="ECO:0007669"/>
    <property type="project" value="TreeGrafter"/>
</dbReference>
<comment type="similarity">
    <text evidence="2 7">Belongs to the citrate synthase family.</text>
</comment>
<feature type="active site" evidence="6">
    <location>
        <position position="306"/>
    </location>
</feature>
<keyword evidence="5" id="KW-0496">Mitochondrion</keyword>
<evidence type="ECO:0000256" key="2">
    <source>
        <dbReference type="ARBA" id="ARBA00010566"/>
    </source>
</evidence>
<dbReference type="InterPro" id="IPR016142">
    <property type="entry name" value="Citrate_synth-like_lrg_a-sub"/>
</dbReference>
<accession>A0A2T9YK69</accession>
<name>A0A2T9YK69_9FUNG</name>
<dbReference type="EMBL" id="MBFR01000151">
    <property type="protein sequence ID" value="PVU92723.1"/>
    <property type="molecule type" value="Genomic_DNA"/>
</dbReference>
<dbReference type="PROSITE" id="PS00480">
    <property type="entry name" value="CITRATE_SYNTHASE"/>
    <property type="match status" value="1"/>
</dbReference>
<dbReference type="PRINTS" id="PR00143">
    <property type="entry name" value="CITRTSNTHASE"/>
</dbReference>
<comment type="subcellular location">
    <subcellularLocation>
        <location evidence="1">Mitochondrion</location>
    </subcellularLocation>
</comment>
<dbReference type="OrthoDB" id="8017587at2759"/>
<dbReference type="STRING" id="133385.A0A2T9YK69"/>
<feature type="active site" evidence="6">
    <location>
        <position position="353"/>
    </location>
</feature>
<dbReference type="GO" id="GO:0006099">
    <property type="term" value="P:tricarboxylic acid cycle"/>
    <property type="evidence" value="ECO:0007669"/>
    <property type="project" value="InterPro"/>
</dbReference>
<dbReference type="AlphaFoldDB" id="A0A2T9YK69"/>
<dbReference type="PANTHER" id="PTHR11739:SF15">
    <property type="entry name" value="CITRATE SYNTHASE 3, MITOCHONDRIAL"/>
    <property type="match status" value="1"/>
</dbReference>